<sequence>MNATSLEGLEQLSCLAKGVKDLKREEEANYEQSSEKDLGGHSIIGERSGIIVLFLLCKRRRKVPIGVTSLPYELKVWWDSKYENERKMRVQLIKTWSSLKQSLRHRFGVGNHEGLRQGQPKFPKNKELSQAKIEEGLKIHVEDETSKEEPFVS</sequence>
<keyword evidence="2" id="KW-1185">Reference proteome</keyword>
<proteinExistence type="predicted"/>
<dbReference type="EMBL" id="CM044701">
    <property type="protein sequence ID" value="KAI5683043.1"/>
    <property type="molecule type" value="Genomic_DNA"/>
</dbReference>
<organism evidence="1 2">
    <name type="scientific">Catharanthus roseus</name>
    <name type="common">Madagascar periwinkle</name>
    <name type="synonym">Vinca rosea</name>
    <dbReference type="NCBI Taxonomy" id="4058"/>
    <lineage>
        <taxon>Eukaryota</taxon>
        <taxon>Viridiplantae</taxon>
        <taxon>Streptophyta</taxon>
        <taxon>Embryophyta</taxon>
        <taxon>Tracheophyta</taxon>
        <taxon>Spermatophyta</taxon>
        <taxon>Magnoliopsida</taxon>
        <taxon>eudicotyledons</taxon>
        <taxon>Gunneridae</taxon>
        <taxon>Pentapetalae</taxon>
        <taxon>asterids</taxon>
        <taxon>lamiids</taxon>
        <taxon>Gentianales</taxon>
        <taxon>Apocynaceae</taxon>
        <taxon>Rauvolfioideae</taxon>
        <taxon>Vinceae</taxon>
        <taxon>Catharanthinae</taxon>
        <taxon>Catharanthus</taxon>
    </lineage>
</organism>
<evidence type="ECO:0000313" key="2">
    <source>
        <dbReference type="Proteomes" id="UP001060085"/>
    </source>
</evidence>
<gene>
    <name evidence="1" type="ORF">M9H77_04271</name>
</gene>
<evidence type="ECO:0000313" key="1">
    <source>
        <dbReference type="EMBL" id="KAI5683043.1"/>
    </source>
</evidence>
<reference evidence="2" key="1">
    <citation type="journal article" date="2023" name="Nat. Plants">
        <title>Single-cell RNA sequencing provides a high-resolution roadmap for understanding the multicellular compartmentation of specialized metabolism.</title>
        <authorList>
            <person name="Sun S."/>
            <person name="Shen X."/>
            <person name="Li Y."/>
            <person name="Li Y."/>
            <person name="Wang S."/>
            <person name="Li R."/>
            <person name="Zhang H."/>
            <person name="Shen G."/>
            <person name="Guo B."/>
            <person name="Wei J."/>
            <person name="Xu J."/>
            <person name="St-Pierre B."/>
            <person name="Chen S."/>
            <person name="Sun C."/>
        </authorList>
    </citation>
    <scope>NUCLEOTIDE SEQUENCE [LARGE SCALE GENOMIC DNA]</scope>
</reference>
<name>A0ACC0CE13_CATRO</name>
<comment type="caution">
    <text evidence="1">The sequence shown here is derived from an EMBL/GenBank/DDBJ whole genome shotgun (WGS) entry which is preliminary data.</text>
</comment>
<accession>A0ACC0CE13</accession>
<dbReference type="Proteomes" id="UP001060085">
    <property type="component" value="Linkage Group LG01"/>
</dbReference>
<protein>
    <submittedName>
        <fullName evidence="1">Uncharacterized protein</fullName>
    </submittedName>
</protein>